<dbReference type="GO" id="GO:0006915">
    <property type="term" value="P:apoptotic process"/>
    <property type="evidence" value="ECO:0007669"/>
    <property type="project" value="UniProtKB-KW"/>
</dbReference>
<evidence type="ECO:0000256" key="1">
    <source>
        <dbReference type="ARBA" id="ARBA00022553"/>
    </source>
</evidence>
<dbReference type="SUPFAM" id="SSF56854">
    <property type="entry name" value="Bcl-2 inhibitors of programmed cell death"/>
    <property type="match status" value="1"/>
</dbReference>
<accession>A0A2G9SEC1</accession>
<dbReference type="GO" id="GO:2001236">
    <property type="term" value="P:regulation of extrinsic apoptotic signaling pathway"/>
    <property type="evidence" value="ECO:0007669"/>
    <property type="project" value="TreeGrafter"/>
</dbReference>
<dbReference type="PANTHER" id="PTHR14965">
    <property type="entry name" value="SI:CH73-248E21.1"/>
    <property type="match status" value="1"/>
</dbReference>
<dbReference type="OrthoDB" id="9948760at2759"/>
<proteinExistence type="predicted"/>
<gene>
    <name evidence="3" type="ORF">AB205_0109810</name>
</gene>
<protein>
    <submittedName>
        <fullName evidence="3">Uncharacterized protein</fullName>
    </submittedName>
</protein>
<evidence type="ECO:0000313" key="3">
    <source>
        <dbReference type="EMBL" id="PIO37771.1"/>
    </source>
</evidence>
<dbReference type="AlphaFoldDB" id="A0A2G9SEC1"/>
<organism evidence="3">
    <name type="scientific">Aquarana catesbeiana</name>
    <name type="common">American bullfrog</name>
    <name type="synonym">Rana catesbeiana</name>
    <dbReference type="NCBI Taxonomy" id="8400"/>
    <lineage>
        <taxon>Eukaryota</taxon>
        <taxon>Metazoa</taxon>
        <taxon>Chordata</taxon>
        <taxon>Craniata</taxon>
        <taxon>Vertebrata</taxon>
        <taxon>Euteleostomi</taxon>
        <taxon>Amphibia</taxon>
        <taxon>Batrachia</taxon>
        <taxon>Anura</taxon>
        <taxon>Neobatrachia</taxon>
        <taxon>Ranoidea</taxon>
        <taxon>Ranidae</taxon>
        <taxon>Aquarana</taxon>
    </lineage>
</organism>
<name>A0A2G9SEC1_AQUCT</name>
<dbReference type="InterPro" id="IPR036834">
    <property type="entry name" value="Bcl-2-like_sf"/>
</dbReference>
<sequence>MSYGSFFQLAEVFTSQAEVETSQVGASVSPELTKIALTMELTRKVAGINSHTVHQLMGYSLQYMDMFVPWLQKQGGWENIVSNGDIADLQID</sequence>
<dbReference type="EMBL" id="KV924422">
    <property type="protein sequence ID" value="PIO37771.1"/>
    <property type="molecule type" value="Genomic_DNA"/>
</dbReference>
<dbReference type="Gene3D" id="1.10.437.10">
    <property type="entry name" value="Blc2-like"/>
    <property type="match status" value="1"/>
</dbReference>
<reference evidence="3" key="1">
    <citation type="submission" date="2017-08" db="EMBL/GenBank/DDBJ databases">
        <title>Assembly of the North American Bullfrog Genome.</title>
        <authorList>
            <person name="Warren R.L."/>
            <person name="Vandervalk B.P."/>
            <person name="Kucuk E."/>
            <person name="Birol I."/>
            <person name="Helbing C."/>
            <person name="Pandoh P."/>
            <person name="Behsaz B."/>
            <person name="Mohamadi H."/>
            <person name="Chu J."/>
            <person name="Jackman S."/>
            <person name="Hammond S.A."/>
            <person name="Veldhoen N."/>
            <person name="Kirk H."/>
            <person name="Zhao Y."/>
            <person name="Coope R."/>
            <person name="Pleasance S."/>
            <person name="Moore R."/>
            <person name="Holt R."/>
        </authorList>
    </citation>
    <scope>NUCLEOTIDE SEQUENCE</scope>
    <source>
        <strain evidence="3">Bruno</strain>
        <tissue evidence="3">Liver</tissue>
    </source>
</reference>
<dbReference type="PANTHER" id="PTHR14965:SF2">
    <property type="entry name" value="BCL-2-LIKE PROTEIN 12"/>
    <property type="match status" value="1"/>
</dbReference>
<keyword evidence="1" id="KW-0597">Phosphoprotein</keyword>
<evidence type="ECO:0000256" key="2">
    <source>
        <dbReference type="ARBA" id="ARBA00022703"/>
    </source>
</evidence>
<keyword evidence="2" id="KW-0053">Apoptosis</keyword>